<dbReference type="Proteomes" id="UP000319801">
    <property type="component" value="Unassembled WGS sequence"/>
</dbReference>
<gene>
    <name evidence="2" type="ORF">Baya_11827</name>
</gene>
<dbReference type="EMBL" id="VCAZ01000096">
    <property type="protein sequence ID" value="TSR75233.1"/>
    <property type="molecule type" value="Genomic_DNA"/>
</dbReference>
<evidence type="ECO:0000313" key="3">
    <source>
        <dbReference type="Proteomes" id="UP000319801"/>
    </source>
</evidence>
<evidence type="ECO:0000313" key="2">
    <source>
        <dbReference type="EMBL" id="TSR75233.1"/>
    </source>
</evidence>
<keyword evidence="3" id="KW-1185">Reference proteome</keyword>
<name>A0A556V1L3_BAGYA</name>
<sequence length="149" mass="15824">MMAGGALQLNGITVTALSVQEQQQIPQSPTTPTPPSHMESEAVDSRKRPLETPTEAGSTKRTNIAGKSGNAPPAYGFLHRGGSSAVERYGEEDSLTDAPSRRLGDDLGRVLMLIVGVAAEPHHSSPQWVRHTSSPAFVDLLNAVVVWMG</sequence>
<accession>A0A556V1L3</accession>
<feature type="region of interest" description="Disordered" evidence="1">
    <location>
        <begin position="20"/>
        <end position="83"/>
    </location>
</feature>
<reference evidence="2 3" key="1">
    <citation type="journal article" date="2019" name="Genome Biol. Evol.">
        <title>Whole-Genome Sequencing of the Giant Devil Catfish, Bagarius yarrelli.</title>
        <authorList>
            <person name="Jiang W."/>
            <person name="Lv Y."/>
            <person name="Cheng L."/>
            <person name="Yang K."/>
            <person name="Chao B."/>
            <person name="Wang X."/>
            <person name="Li Y."/>
            <person name="Pan X."/>
            <person name="You X."/>
            <person name="Zhang Y."/>
            <person name="Yang J."/>
            <person name="Li J."/>
            <person name="Zhang X."/>
            <person name="Liu S."/>
            <person name="Sun C."/>
            <person name="Yang J."/>
            <person name="Shi Q."/>
        </authorList>
    </citation>
    <scope>NUCLEOTIDE SEQUENCE [LARGE SCALE GENOMIC DNA]</scope>
    <source>
        <strain evidence="2">JWS20170419001</strain>
        <tissue evidence="2">Muscle</tissue>
    </source>
</reference>
<proteinExistence type="predicted"/>
<dbReference type="AlphaFoldDB" id="A0A556V1L3"/>
<protein>
    <submittedName>
        <fullName evidence="2">Uncharacterized protein</fullName>
    </submittedName>
</protein>
<feature type="compositionally biased region" description="Basic and acidic residues" evidence="1">
    <location>
        <begin position="38"/>
        <end position="50"/>
    </location>
</feature>
<evidence type="ECO:0000256" key="1">
    <source>
        <dbReference type="SAM" id="MobiDB-lite"/>
    </source>
</evidence>
<organism evidence="2 3">
    <name type="scientific">Bagarius yarrelli</name>
    <name type="common">Goonch</name>
    <name type="synonym">Bagrus yarrelli</name>
    <dbReference type="NCBI Taxonomy" id="175774"/>
    <lineage>
        <taxon>Eukaryota</taxon>
        <taxon>Metazoa</taxon>
        <taxon>Chordata</taxon>
        <taxon>Craniata</taxon>
        <taxon>Vertebrata</taxon>
        <taxon>Euteleostomi</taxon>
        <taxon>Actinopterygii</taxon>
        <taxon>Neopterygii</taxon>
        <taxon>Teleostei</taxon>
        <taxon>Ostariophysi</taxon>
        <taxon>Siluriformes</taxon>
        <taxon>Sisoridae</taxon>
        <taxon>Sisorinae</taxon>
        <taxon>Bagarius</taxon>
    </lineage>
</organism>
<dbReference type="OrthoDB" id="10615033at2759"/>
<comment type="caution">
    <text evidence="2">The sequence shown here is derived from an EMBL/GenBank/DDBJ whole genome shotgun (WGS) entry which is preliminary data.</text>
</comment>